<dbReference type="InterPro" id="IPR000182">
    <property type="entry name" value="GNAT_dom"/>
</dbReference>
<name>A0A1C4BRM2_9ENTR</name>
<dbReference type="AlphaFoldDB" id="A0A1C4BRM2"/>
<dbReference type="EMBL" id="FMAY01000005">
    <property type="protein sequence ID" value="SCC09500.1"/>
    <property type="molecule type" value="Genomic_DNA"/>
</dbReference>
<dbReference type="CDD" id="cd04301">
    <property type="entry name" value="NAT_SF"/>
    <property type="match status" value="1"/>
</dbReference>
<evidence type="ECO:0000313" key="2">
    <source>
        <dbReference type="EMBL" id="SCC09500.1"/>
    </source>
</evidence>
<feature type="domain" description="N-acetyltransferase" evidence="1">
    <location>
        <begin position="1"/>
        <end position="137"/>
    </location>
</feature>
<reference evidence="3" key="1">
    <citation type="submission" date="2016-08" db="EMBL/GenBank/DDBJ databases">
        <authorList>
            <person name="Varghese N."/>
            <person name="Submissions Spin"/>
        </authorList>
    </citation>
    <scope>NUCLEOTIDE SEQUENCE [LARGE SCALE GENOMIC DNA]</scope>
    <source>
        <strain evidence="3">REICA_082</strain>
    </source>
</reference>
<keyword evidence="3" id="KW-1185">Reference proteome</keyword>
<keyword evidence="2" id="KW-0808">Transferase</keyword>
<sequence length="140" mass="16384">MDFIVKHDITAQDQEELFTGLRRYNKQFIDVSLWGHLAVYSRDEHDVMQGGVIARQEGEWLNIHYVWVHEDRRGSGLGRELMQRTAKEALAMGCRHALVDTFSFQALPFYQKLGYVLKMTLPDFPQPGMQRHYLTRDLTV</sequence>
<dbReference type="RefSeq" id="WP_088237545.1">
    <property type="nucleotide sequence ID" value="NZ_FMAY01000005.1"/>
</dbReference>
<dbReference type="Pfam" id="PF00583">
    <property type="entry name" value="Acetyltransf_1"/>
    <property type="match status" value="1"/>
</dbReference>
<dbReference type="Proteomes" id="UP000198975">
    <property type="component" value="Unassembled WGS sequence"/>
</dbReference>
<dbReference type="SUPFAM" id="SSF55729">
    <property type="entry name" value="Acyl-CoA N-acyltransferases (Nat)"/>
    <property type="match status" value="1"/>
</dbReference>
<evidence type="ECO:0000259" key="1">
    <source>
        <dbReference type="PROSITE" id="PS51186"/>
    </source>
</evidence>
<protein>
    <submittedName>
        <fullName evidence="2">Acetyltransferase (GNAT) family protein</fullName>
    </submittedName>
</protein>
<dbReference type="Gene3D" id="3.40.630.30">
    <property type="match status" value="1"/>
</dbReference>
<dbReference type="InterPro" id="IPR016181">
    <property type="entry name" value="Acyl_CoA_acyltransferase"/>
</dbReference>
<dbReference type="GO" id="GO:0016747">
    <property type="term" value="F:acyltransferase activity, transferring groups other than amino-acyl groups"/>
    <property type="evidence" value="ECO:0007669"/>
    <property type="project" value="InterPro"/>
</dbReference>
<proteinExistence type="predicted"/>
<dbReference type="OrthoDB" id="9787920at2"/>
<dbReference type="PROSITE" id="PS51186">
    <property type="entry name" value="GNAT"/>
    <property type="match status" value="1"/>
</dbReference>
<gene>
    <name evidence="2" type="ORF">GA0061071_105278</name>
</gene>
<accession>A0A1C4BRM2</accession>
<evidence type="ECO:0000313" key="3">
    <source>
        <dbReference type="Proteomes" id="UP000198975"/>
    </source>
</evidence>
<organism evidence="2 3">
    <name type="scientific">Kosakonia oryzendophytica</name>
    <dbReference type="NCBI Taxonomy" id="1005665"/>
    <lineage>
        <taxon>Bacteria</taxon>
        <taxon>Pseudomonadati</taxon>
        <taxon>Pseudomonadota</taxon>
        <taxon>Gammaproteobacteria</taxon>
        <taxon>Enterobacterales</taxon>
        <taxon>Enterobacteriaceae</taxon>
        <taxon>Kosakonia</taxon>
    </lineage>
</organism>